<feature type="transmembrane region" description="Helical" evidence="1">
    <location>
        <begin position="36"/>
        <end position="52"/>
    </location>
</feature>
<gene>
    <name evidence="2" type="ORF">GIS02_00420</name>
</gene>
<sequence length="99" mass="11088">MAAYISALAFVVILFLTLRDIRIFHRTNIYAYRKGALRGLIASFVALIGLMLSINPDISPTMGLLLTFIAVMINKKEAREDIFTHDETTLQRFLGAGNK</sequence>
<dbReference type="EMBL" id="WNEG01000014">
    <property type="protein sequence ID" value="NMG82657.1"/>
    <property type="molecule type" value="Genomic_DNA"/>
</dbReference>
<evidence type="ECO:0000313" key="3">
    <source>
        <dbReference type="Proteomes" id="UP000606580"/>
    </source>
</evidence>
<comment type="caution">
    <text evidence="2">The sequence shown here is derived from an EMBL/GenBank/DDBJ whole genome shotgun (WGS) entry which is preliminary data.</text>
</comment>
<proteinExistence type="predicted"/>
<organism evidence="2 3">
    <name type="scientific">Candidatus Ethanoperedens thermophilum</name>
    <dbReference type="NCBI Taxonomy" id="2766897"/>
    <lineage>
        <taxon>Archaea</taxon>
        <taxon>Methanobacteriati</taxon>
        <taxon>Methanobacteriota</taxon>
        <taxon>Stenosarchaea group</taxon>
        <taxon>Methanomicrobia</taxon>
        <taxon>Methanosarcinales</taxon>
        <taxon>Methanosarcinales incertae sedis</taxon>
        <taxon>GOM Arc I cluster</taxon>
        <taxon>Candidatus Ethanoperedens</taxon>
    </lineage>
</organism>
<reference evidence="2" key="1">
    <citation type="journal article" date="2020" name="MBio">
        <title>'Candidatus Ethanoperedens,' a Thermophilic Genus of Archaea Mediating the Anaerobic Oxidation of Ethane.</title>
        <authorList>
            <person name="Hahn C.J."/>
            <person name="Laso-Perez R."/>
            <person name="Vulcano F."/>
            <person name="Vaziourakis K.M."/>
            <person name="Stokke R."/>
            <person name="Steen I.H."/>
            <person name="Teske A."/>
            <person name="Boetius A."/>
            <person name="Liebeke M."/>
            <person name="Amann R."/>
            <person name="Knittel K."/>
            <person name="Wegener G."/>
        </authorList>
    </citation>
    <scope>NUCLEOTIDE SEQUENCE</scope>
    <source>
        <strain evidence="2">GoM-Arc1-LC-WB58</strain>
    </source>
</reference>
<keyword evidence="1" id="KW-0812">Transmembrane</keyword>
<feature type="transmembrane region" description="Helical" evidence="1">
    <location>
        <begin position="6"/>
        <end position="24"/>
    </location>
</feature>
<evidence type="ECO:0000256" key="1">
    <source>
        <dbReference type="SAM" id="Phobius"/>
    </source>
</evidence>
<name>A0A848D8J2_9EURY</name>
<protein>
    <submittedName>
        <fullName evidence="2">Uncharacterized protein</fullName>
    </submittedName>
</protein>
<accession>A0A848D8J2</accession>
<keyword evidence="1" id="KW-1133">Transmembrane helix</keyword>
<dbReference type="AlphaFoldDB" id="A0A848D8J2"/>
<keyword evidence="1" id="KW-0472">Membrane</keyword>
<evidence type="ECO:0000313" key="2">
    <source>
        <dbReference type="EMBL" id="NMG82657.1"/>
    </source>
</evidence>
<dbReference type="Proteomes" id="UP000606580">
    <property type="component" value="Unassembled WGS sequence"/>
</dbReference>